<gene>
    <name evidence="8" type="primary">mdlB</name>
    <name evidence="8" type="ORF">OPKNFCMD_2491</name>
</gene>
<dbReference type="EMBL" id="BPQH01000007">
    <property type="protein sequence ID" value="GJD49758.1"/>
    <property type="molecule type" value="Genomic_DNA"/>
</dbReference>
<protein>
    <submittedName>
        <fullName evidence="8">(S)-mandelate dehydrogenase</fullName>
    </submittedName>
</protein>
<dbReference type="Proteomes" id="UP001055167">
    <property type="component" value="Unassembled WGS sequence"/>
</dbReference>
<proteinExistence type="inferred from homology"/>
<feature type="compositionally biased region" description="Basic and acidic residues" evidence="6">
    <location>
        <begin position="9"/>
        <end position="26"/>
    </location>
</feature>
<keyword evidence="9" id="KW-1185">Reference proteome</keyword>
<evidence type="ECO:0000256" key="3">
    <source>
        <dbReference type="ARBA" id="ARBA00022643"/>
    </source>
</evidence>
<dbReference type="InterPro" id="IPR000262">
    <property type="entry name" value="FMN-dep_DH"/>
</dbReference>
<evidence type="ECO:0000313" key="9">
    <source>
        <dbReference type="Proteomes" id="UP001055167"/>
    </source>
</evidence>
<organism evidence="8 9">
    <name type="scientific">Methylobacterium crusticola</name>
    <dbReference type="NCBI Taxonomy" id="1697972"/>
    <lineage>
        <taxon>Bacteria</taxon>
        <taxon>Pseudomonadati</taxon>
        <taxon>Pseudomonadota</taxon>
        <taxon>Alphaproteobacteria</taxon>
        <taxon>Hyphomicrobiales</taxon>
        <taxon>Methylobacteriaceae</taxon>
        <taxon>Methylobacterium</taxon>
    </lineage>
</organism>
<dbReference type="InterPro" id="IPR008259">
    <property type="entry name" value="FMN_hydac_DH_AS"/>
</dbReference>
<name>A0ABQ4QWV9_9HYPH</name>
<dbReference type="Gene3D" id="3.20.20.70">
    <property type="entry name" value="Aldolase class I"/>
    <property type="match status" value="1"/>
</dbReference>
<evidence type="ECO:0000313" key="8">
    <source>
        <dbReference type="EMBL" id="GJD49758.1"/>
    </source>
</evidence>
<sequence>MGVVAMSDTRGRVEQPVRMAAGEDRAGPLARPGAGPMTEPADNPAARARVAKPRRSSRALDAAVSIADLRRLAARRLPRSVFDFIDGGAGDEVTLRDNEAAFADWQLVPRVGVDVSRRSAEADIVGARSQAPLLLAPTGLAGFFWPSGEIAAARAAAAAGLPFCLSTNSVASIEAVADAVPDADRWFQLYALKDRDWMHALVSRARVARYRVLCITVDLPVQGRRERDVRNAFTVPLRPRAATMLDLARRPRWLAGALLSPPRFGNFEGAAPAGFTSVAQHVASLFDPSVTWDDLARLRDLWPGPVVIKGVLHPDDAARAVGIGADGVMVSNHGGRQLDHVPAPISVLPEIVAAVGGRAQVILDGGVRRGTDILKAVALGASSCSIGRAFLWGLCAAGQDGVATAIAILRDELDNAMTLLGTARIADVGADHVRPRRPG</sequence>
<dbReference type="PROSITE" id="PS51349">
    <property type="entry name" value="FMN_HYDROXY_ACID_DH_2"/>
    <property type="match status" value="1"/>
</dbReference>
<dbReference type="PANTHER" id="PTHR10578:SF107">
    <property type="entry name" value="2-HYDROXYACID OXIDASE 1"/>
    <property type="match status" value="1"/>
</dbReference>
<evidence type="ECO:0000256" key="1">
    <source>
        <dbReference type="ARBA" id="ARBA00001917"/>
    </source>
</evidence>
<feature type="region of interest" description="Disordered" evidence="6">
    <location>
        <begin position="1"/>
        <end position="54"/>
    </location>
</feature>
<evidence type="ECO:0000256" key="2">
    <source>
        <dbReference type="ARBA" id="ARBA00022630"/>
    </source>
</evidence>
<dbReference type="CDD" id="cd02809">
    <property type="entry name" value="alpha_hydroxyacid_oxid_FMN"/>
    <property type="match status" value="1"/>
</dbReference>
<accession>A0ABQ4QWV9</accession>
<dbReference type="InterPro" id="IPR013785">
    <property type="entry name" value="Aldolase_TIM"/>
</dbReference>
<reference evidence="8" key="2">
    <citation type="submission" date="2021-08" db="EMBL/GenBank/DDBJ databases">
        <authorList>
            <person name="Tani A."/>
            <person name="Ola A."/>
            <person name="Ogura Y."/>
            <person name="Katsura K."/>
            <person name="Hayashi T."/>
        </authorList>
    </citation>
    <scope>NUCLEOTIDE SEQUENCE</scope>
    <source>
        <strain evidence="8">KCTC 52305</strain>
    </source>
</reference>
<dbReference type="PROSITE" id="PS00557">
    <property type="entry name" value="FMN_HYDROXY_ACID_DH_1"/>
    <property type="match status" value="1"/>
</dbReference>
<evidence type="ECO:0000256" key="6">
    <source>
        <dbReference type="SAM" id="MobiDB-lite"/>
    </source>
</evidence>
<dbReference type="PIRSF" id="PIRSF000138">
    <property type="entry name" value="Al-hdrx_acd_dh"/>
    <property type="match status" value="1"/>
</dbReference>
<keyword evidence="2" id="KW-0285">Flavoprotein</keyword>
<evidence type="ECO:0000256" key="5">
    <source>
        <dbReference type="ARBA" id="ARBA00024042"/>
    </source>
</evidence>
<evidence type="ECO:0000259" key="7">
    <source>
        <dbReference type="PROSITE" id="PS51349"/>
    </source>
</evidence>
<feature type="domain" description="FMN hydroxy acid dehydrogenase" evidence="7">
    <location>
        <begin position="58"/>
        <end position="438"/>
    </location>
</feature>
<reference evidence="8" key="1">
    <citation type="journal article" date="2021" name="Front. Microbiol.">
        <title>Comprehensive Comparative Genomics and Phenotyping of Methylobacterium Species.</title>
        <authorList>
            <person name="Alessa O."/>
            <person name="Ogura Y."/>
            <person name="Fujitani Y."/>
            <person name="Takami H."/>
            <person name="Hayashi T."/>
            <person name="Sahin N."/>
            <person name="Tani A."/>
        </authorList>
    </citation>
    <scope>NUCLEOTIDE SEQUENCE</scope>
    <source>
        <strain evidence="8">KCTC 52305</strain>
    </source>
</reference>
<evidence type="ECO:0000256" key="4">
    <source>
        <dbReference type="ARBA" id="ARBA00023002"/>
    </source>
</evidence>
<keyword evidence="3" id="KW-0288">FMN</keyword>
<comment type="caution">
    <text evidence="8">The sequence shown here is derived from an EMBL/GenBank/DDBJ whole genome shotgun (WGS) entry which is preliminary data.</text>
</comment>
<dbReference type="PANTHER" id="PTHR10578">
    <property type="entry name" value="S -2-HYDROXY-ACID OXIDASE-RELATED"/>
    <property type="match status" value="1"/>
</dbReference>
<dbReference type="Pfam" id="PF01070">
    <property type="entry name" value="FMN_dh"/>
    <property type="match status" value="1"/>
</dbReference>
<comment type="cofactor">
    <cofactor evidence="1">
        <name>FMN</name>
        <dbReference type="ChEBI" id="CHEBI:58210"/>
    </cofactor>
</comment>
<keyword evidence="4" id="KW-0560">Oxidoreductase</keyword>
<dbReference type="SUPFAM" id="SSF51395">
    <property type="entry name" value="FMN-linked oxidoreductases"/>
    <property type="match status" value="1"/>
</dbReference>
<dbReference type="InterPro" id="IPR012133">
    <property type="entry name" value="Alpha-hydoxy_acid_DH_FMN"/>
</dbReference>
<dbReference type="InterPro" id="IPR037396">
    <property type="entry name" value="FMN_HAD"/>
</dbReference>
<comment type="similarity">
    <text evidence="5">Belongs to the FMN-dependent alpha-hydroxy acid dehydrogenase family.</text>
</comment>